<organism evidence="11 12">
    <name type="scientific">Virgibacillus litoralis</name>
    <dbReference type="NCBI Taxonomy" id="578221"/>
    <lineage>
        <taxon>Bacteria</taxon>
        <taxon>Bacillati</taxon>
        <taxon>Bacillota</taxon>
        <taxon>Bacilli</taxon>
        <taxon>Bacillales</taxon>
        <taxon>Bacillaceae</taxon>
        <taxon>Virgibacillus</taxon>
    </lineage>
</organism>
<dbReference type="SMART" id="SM01086">
    <property type="entry name" value="ClpB_D2-small"/>
    <property type="match status" value="1"/>
</dbReference>
<dbReference type="CDD" id="cd00009">
    <property type="entry name" value="AAA"/>
    <property type="match status" value="1"/>
</dbReference>
<keyword evidence="12" id="KW-1185">Reference proteome</keyword>
<evidence type="ECO:0000259" key="9">
    <source>
        <dbReference type="PROSITE" id="PS50151"/>
    </source>
</evidence>
<evidence type="ECO:0000256" key="6">
    <source>
        <dbReference type="RuleBase" id="RU004432"/>
    </source>
</evidence>
<comment type="caution">
    <text evidence="11">The sequence shown here is derived from an EMBL/GenBank/DDBJ whole genome shotgun (WGS) entry which is preliminary data.</text>
</comment>
<dbReference type="PANTHER" id="PTHR11638">
    <property type="entry name" value="ATP-DEPENDENT CLP PROTEASE"/>
    <property type="match status" value="1"/>
</dbReference>
<feature type="domain" description="Clp R" evidence="10">
    <location>
        <begin position="3"/>
        <end position="144"/>
    </location>
</feature>
<dbReference type="PROSITE" id="PS50151">
    <property type="entry name" value="UVR"/>
    <property type="match status" value="1"/>
</dbReference>
<evidence type="ECO:0000256" key="8">
    <source>
        <dbReference type="SAM" id="MobiDB-lite"/>
    </source>
</evidence>
<dbReference type="Pfam" id="PF00004">
    <property type="entry name" value="AAA"/>
    <property type="match status" value="1"/>
</dbReference>
<keyword evidence="3 6" id="KW-0067">ATP-binding</keyword>
<evidence type="ECO:0000256" key="3">
    <source>
        <dbReference type="ARBA" id="ARBA00022840"/>
    </source>
</evidence>
<dbReference type="PROSITE" id="PS00870">
    <property type="entry name" value="CLPAB_1"/>
    <property type="match status" value="1"/>
</dbReference>
<dbReference type="InterPro" id="IPR050130">
    <property type="entry name" value="ClpA_ClpB"/>
</dbReference>
<keyword evidence="11" id="KW-0378">Hydrolase</keyword>
<dbReference type="CDD" id="cd19499">
    <property type="entry name" value="RecA-like_ClpB_Hsp104-like"/>
    <property type="match status" value="1"/>
</dbReference>
<gene>
    <name evidence="11" type="ORF">J2Z82_002935</name>
</gene>
<feature type="region of interest" description="Disordered" evidence="8">
    <location>
        <begin position="145"/>
        <end position="167"/>
    </location>
</feature>
<evidence type="ECO:0000256" key="1">
    <source>
        <dbReference type="ARBA" id="ARBA00022737"/>
    </source>
</evidence>
<dbReference type="GO" id="GO:0006508">
    <property type="term" value="P:proteolysis"/>
    <property type="evidence" value="ECO:0007669"/>
    <property type="project" value="UniProtKB-KW"/>
</dbReference>
<dbReference type="Proteomes" id="UP001519328">
    <property type="component" value="Unassembled WGS sequence"/>
</dbReference>
<dbReference type="InterPro" id="IPR004176">
    <property type="entry name" value="Clp_R_N"/>
</dbReference>
<dbReference type="InterPro" id="IPR027417">
    <property type="entry name" value="P-loop_NTPase"/>
</dbReference>
<dbReference type="GO" id="GO:0005524">
    <property type="term" value="F:ATP binding"/>
    <property type="evidence" value="ECO:0007669"/>
    <property type="project" value="UniProtKB-KW"/>
</dbReference>
<evidence type="ECO:0000259" key="10">
    <source>
        <dbReference type="PROSITE" id="PS51903"/>
    </source>
</evidence>
<protein>
    <submittedName>
        <fullName evidence="11">ATP-dependent Clp protease ATP-binding subunit ClpC</fullName>
    </submittedName>
</protein>
<accession>A0ABS4HHA8</accession>
<evidence type="ECO:0000256" key="4">
    <source>
        <dbReference type="ARBA" id="ARBA00023186"/>
    </source>
</evidence>
<keyword evidence="7" id="KW-0175">Coiled coil</keyword>
<dbReference type="InterPro" id="IPR018368">
    <property type="entry name" value="ClpA/B_CS1"/>
</dbReference>
<dbReference type="PRINTS" id="PR00300">
    <property type="entry name" value="CLPPROTEASEA"/>
</dbReference>
<dbReference type="PANTHER" id="PTHR11638:SF18">
    <property type="entry name" value="HEAT SHOCK PROTEIN 104"/>
    <property type="match status" value="1"/>
</dbReference>
<dbReference type="Gene3D" id="3.40.50.300">
    <property type="entry name" value="P-loop containing nucleotide triphosphate hydrolases"/>
    <property type="match status" value="2"/>
</dbReference>
<dbReference type="Gene3D" id="1.10.1780.10">
    <property type="entry name" value="Clp, N-terminal domain"/>
    <property type="match status" value="1"/>
</dbReference>
<dbReference type="Gene3D" id="4.10.860.10">
    <property type="entry name" value="UVR domain"/>
    <property type="match status" value="1"/>
</dbReference>
<dbReference type="Pfam" id="PF02861">
    <property type="entry name" value="Clp_N"/>
    <property type="match status" value="1"/>
</dbReference>
<dbReference type="RefSeq" id="WP_209481450.1">
    <property type="nucleotide sequence ID" value="NZ_JAGGKK010000017.1"/>
</dbReference>
<dbReference type="InterPro" id="IPR003593">
    <property type="entry name" value="AAA+_ATPase"/>
</dbReference>
<evidence type="ECO:0000313" key="12">
    <source>
        <dbReference type="Proteomes" id="UP001519328"/>
    </source>
</evidence>
<feature type="region of interest" description="Disordered" evidence="8">
    <location>
        <begin position="430"/>
        <end position="452"/>
    </location>
</feature>
<dbReference type="InterPro" id="IPR036628">
    <property type="entry name" value="Clp_N_dom_sf"/>
</dbReference>
<keyword evidence="4 6" id="KW-0143">Chaperone</keyword>
<dbReference type="Gene3D" id="1.10.8.60">
    <property type="match status" value="2"/>
</dbReference>
<feature type="domain" description="UVR" evidence="9">
    <location>
        <begin position="422"/>
        <end position="457"/>
    </location>
</feature>
<dbReference type="Pfam" id="PF10431">
    <property type="entry name" value="ClpB_D2-small"/>
    <property type="match status" value="1"/>
</dbReference>
<name>A0ABS4HHA8_9BACI</name>
<keyword evidence="1 5" id="KW-0677">Repeat</keyword>
<sequence>MMFGRFTERAQKVLALSQEEAVRLGHNNIGTEHVLLGLVREGEGIAAKALQSLGLEVPKIQEEVEKLIGVGKQPMQTIHYTPRAKKVVELSQDEARKLGHSYVGTEHILLGLIREGEGVAARVLNNLGVSLNKARQQVLQLLGSNESQAGRQGRGSAQATSSANTPTLDSLARDLTVSAKEGNVDPVIGRGKEIERVIQVLSRRTKNNPVLIGEPGVGKTAVAEGLAQQIVDNEIPETLRDKRVMTLDMGTVVAGTKYRGEFEDRLKKVMEEIRQAGNIILFIDELHTLIGAGGAEGAIDASNILKPALSRGELQCIGATTLDEYRKYIEKDAALERRFQPIQVDEPTLEETVQILKGLRDRYEAHHRVTIPDEAVEAAANLSNRYITDRFLPDKAIDLIDEAGSKVRLRSYTIPPNLKELEQKLEEVRKEKDSAVQSQEFEKAASLRDSEQRLREELEETKSKWKEKQGQETSEVTVEDIAKVVSTWTGVPVSNLTKDESDRLLNLEKTLHGRVIGQEESVNAVSKAIRRARAGLKDPKRPIGSFIFLGPTGVGKTELARALAEAMFADEESMIRIDMSEYMEKHSTSRLVGSPPGYVGYEEGGQLTEKVRRKPYSVVLLDEVEKAHPEVFNILLQVLEDGRLTDSKGRLIDFRNTVLIMTSNVGADELRRNKYVGFNLDEENQDYNNMKTKVTEELKKAFRPEFLNRIDETIVFHSLERKHMKDIVTLMIKQLQQRLKQQEIEFTLTDKAIEKIANEGFDPEYGARPLRRSIQKNIEDLLSEELLKETISKGEKVKIGLNNKGEFIVLS</sequence>
<comment type="similarity">
    <text evidence="6">Belongs to the ClpA/ClpB family.</text>
</comment>
<dbReference type="Pfam" id="PF17871">
    <property type="entry name" value="AAA_lid_9"/>
    <property type="match status" value="1"/>
</dbReference>
<dbReference type="InterPro" id="IPR028299">
    <property type="entry name" value="ClpA/B_CS2"/>
</dbReference>
<keyword evidence="11" id="KW-0645">Protease</keyword>
<dbReference type="PROSITE" id="PS51903">
    <property type="entry name" value="CLP_R"/>
    <property type="match status" value="1"/>
</dbReference>
<feature type="coiled-coil region" evidence="7">
    <location>
        <begin position="725"/>
        <end position="752"/>
    </location>
</feature>
<dbReference type="EMBL" id="JAGGKK010000017">
    <property type="protein sequence ID" value="MBP1949979.1"/>
    <property type="molecule type" value="Genomic_DNA"/>
</dbReference>
<evidence type="ECO:0000256" key="5">
    <source>
        <dbReference type="PROSITE-ProRule" id="PRU01251"/>
    </source>
</evidence>
<dbReference type="InterPro" id="IPR001270">
    <property type="entry name" value="ClpA/B"/>
</dbReference>
<evidence type="ECO:0000313" key="11">
    <source>
        <dbReference type="EMBL" id="MBP1949979.1"/>
    </source>
</evidence>
<dbReference type="GO" id="GO:0008233">
    <property type="term" value="F:peptidase activity"/>
    <property type="evidence" value="ECO:0007669"/>
    <property type="project" value="UniProtKB-KW"/>
</dbReference>
<dbReference type="SUPFAM" id="SSF52540">
    <property type="entry name" value="P-loop containing nucleoside triphosphate hydrolases"/>
    <property type="match status" value="2"/>
</dbReference>
<evidence type="ECO:0000256" key="2">
    <source>
        <dbReference type="ARBA" id="ARBA00022741"/>
    </source>
</evidence>
<dbReference type="InterPro" id="IPR001943">
    <property type="entry name" value="UVR_dom"/>
</dbReference>
<dbReference type="Pfam" id="PF07724">
    <property type="entry name" value="AAA_2"/>
    <property type="match status" value="1"/>
</dbReference>
<dbReference type="SMART" id="SM00382">
    <property type="entry name" value="AAA"/>
    <property type="match status" value="2"/>
</dbReference>
<keyword evidence="2 6" id="KW-0547">Nucleotide-binding</keyword>
<dbReference type="SUPFAM" id="SSF81923">
    <property type="entry name" value="Double Clp-N motif"/>
    <property type="match status" value="1"/>
</dbReference>
<dbReference type="PROSITE" id="PS00871">
    <property type="entry name" value="CLPAB_2"/>
    <property type="match status" value="1"/>
</dbReference>
<dbReference type="InterPro" id="IPR019489">
    <property type="entry name" value="Clp_ATPase_C"/>
</dbReference>
<reference evidence="11 12" key="1">
    <citation type="submission" date="2021-03" db="EMBL/GenBank/DDBJ databases">
        <title>Genomic Encyclopedia of Type Strains, Phase IV (KMG-IV): sequencing the most valuable type-strain genomes for metagenomic binning, comparative biology and taxonomic classification.</title>
        <authorList>
            <person name="Goeker M."/>
        </authorList>
    </citation>
    <scope>NUCLEOTIDE SEQUENCE [LARGE SCALE GENOMIC DNA]</scope>
    <source>
        <strain evidence="11 12">DSM 21085</strain>
    </source>
</reference>
<dbReference type="InterPro" id="IPR003959">
    <property type="entry name" value="ATPase_AAA_core"/>
</dbReference>
<evidence type="ECO:0000256" key="7">
    <source>
        <dbReference type="SAM" id="Coils"/>
    </source>
</evidence>
<dbReference type="InterPro" id="IPR041546">
    <property type="entry name" value="ClpA/ClpB_AAA_lid"/>
</dbReference>
<proteinExistence type="inferred from homology"/>